<proteinExistence type="predicted"/>
<feature type="region of interest" description="Disordered" evidence="1">
    <location>
        <begin position="41"/>
        <end position="91"/>
    </location>
</feature>
<sequence>MANKKTSEQLQLWLKLRLEEAVLVAKQAELQSQQSLVLHREQQHGGDVSRVQIGRRSSPHGALQQQGLFRSHSLPQQRASRVQSPSTQSEDKRCHFCGLHTHERLKCPARQAKCFGRSKLGHWASVCKAGGR</sequence>
<dbReference type="EMBL" id="JARBHB010000013">
    <property type="protein sequence ID" value="KAJ8869945.1"/>
    <property type="molecule type" value="Genomic_DNA"/>
</dbReference>
<reference evidence="2 3" key="1">
    <citation type="submission" date="2023-02" db="EMBL/GenBank/DDBJ databases">
        <title>LHISI_Scaffold_Assembly.</title>
        <authorList>
            <person name="Stuart O.P."/>
            <person name="Cleave R."/>
            <person name="Magrath M.J.L."/>
            <person name="Mikheyev A.S."/>
        </authorList>
    </citation>
    <scope>NUCLEOTIDE SEQUENCE [LARGE SCALE GENOMIC DNA]</scope>
    <source>
        <strain evidence="2">Daus_M_001</strain>
        <tissue evidence="2">Leg muscle</tissue>
    </source>
</reference>
<keyword evidence="3" id="KW-1185">Reference proteome</keyword>
<evidence type="ECO:0000313" key="2">
    <source>
        <dbReference type="EMBL" id="KAJ8869945.1"/>
    </source>
</evidence>
<evidence type="ECO:0000256" key="1">
    <source>
        <dbReference type="SAM" id="MobiDB-lite"/>
    </source>
</evidence>
<evidence type="ECO:0000313" key="3">
    <source>
        <dbReference type="Proteomes" id="UP001159363"/>
    </source>
</evidence>
<dbReference type="Proteomes" id="UP001159363">
    <property type="component" value="Chromosome 12"/>
</dbReference>
<name>A0ABQ9GC08_9NEOP</name>
<gene>
    <name evidence="2" type="ORF">PR048_028956</name>
</gene>
<protein>
    <submittedName>
        <fullName evidence="2">Uncharacterized protein</fullName>
    </submittedName>
</protein>
<organism evidence="2 3">
    <name type="scientific">Dryococelus australis</name>
    <dbReference type="NCBI Taxonomy" id="614101"/>
    <lineage>
        <taxon>Eukaryota</taxon>
        <taxon>Metazoa</taxon>
        <taxon>Ecdysozoa</taxon>
        <taxon>Arthropoda</taxon>
        <taxon>Hexapoda</taxon>
        <taxon>Insecta</taxon>
        <taxon>Pterygota</taxon>
        <taxon>Neoptera</taxon>
        <taxon>Polyneoptera</taxon>
        <taxon>Phasmatodea</taxon>
        <taxon>Verophasmatodea</taxon>
        <taxon>Anareolatae</taxon>
        <taxon>Phasmatidae</taxon>
        <taxon>Eurycanthinae</taxon>
        <taxon>Dryococelus</taxon>
    </lineage>
</organism>
<accession>A0ABQ9GC08</accession>
<feature type="compositionally biased region" description="Polar residues" evidence="1">
    <location>
        <begin position="63"/>
        <end position="88"/>
    </location>
</feature>
<comment type="caution">
    <text evidence="2">The sequence shown here is derived from an EMBL/GenBank/DDBJ whole genome shotgun (WGS) entry which is preliminary data.</text>
</comment>